<dbReference type="PANTHER" id="PTHR18870:SF9">
    <property type="entry name" value="PROTEIN TAG-278-RELATED"/>
    <property type="match status" value="1"/>
</dbReference>
<organism evidence="4 5">
    <name type="scientific">Geranomyces variabilis</name>
    <dbReference type="NCBI Taxonomy" id="109894"/>
    <lineage>
        <taxon>Eukaryota</taxon>
        <taxon>Fungi</taxon>
        <taxon>Fungi incertae sedis</taxon>
        <taxon>Chytridiomycota</taxon>
        <taxon>Chytridiomycota incertae sedis</taxon>
        <taxon>Chytridiomycetes</taxon>
        <taxon>Spizellomycetales</taxon>
        <taxon>Powellomycetaceae</taxon>
        <taxon>Geranomyces</taxon>
    </lineage>
</organism>
<keyword evidence="1 2" id="KW-0175">Coiled coil</keyword>
<evidence type="ECO:0000313" key="5">
    <source>
        <dbReference type="Proteomes" id="UP001212152"/>
    </source>
</evidence>
<evidence type="ECO:0000256" key="2">
    <source>
        <dbReference type="SAM" id="Coils"/>
    </source>
</evidence>
<feature type="coiled-coil region" evidence="2">
    <location>
        <begin position="953"/>
        <end position="987"/>
    </location>
</feature>
<evidence type="ECO:0000313" key="4">
    <source>
        <dbReference type="EMBL" id="KAJ3176863.1"/>
    </source>
</evidence>
<reference evidence="4" key="1">
    <citation type="submission" date="2020-05" db="EMBL/GenBank/DDBJ databases">
        <title>Phylogenomic resolution of chytrid fungi.</title>
        <authorList>
            <person name="Stajich J.E."/>
            <person name="Amses K."/>
            <person name="Simmons R."/>
            <person name="Seto K."/>
            <person name="Myers J."/>
            <person name="Bonds A."/>
            <person name="Quandt C.A."/>
            <person name="Barry K."/>
            <person name="Liu P."/>
            <person name="Grigoriev I."/>
            <person name="Longcore J.E."/>
            <person name="James T.Y."/>
        </authorList>
    </citation>
    <scope>NUCLEOTIDE SEQUENCE</scope>
    <source>
        <strain evidence="4">JEL0379</strain>
    </source>
</reference>
<dbReference type="PANTHER" id="PTHR18870">
    <property type="entry name" value="PROTEIN TAG-278-RELATED"/>
    <property type="match status" value="1"/>
</dbReference>
<comment type="caution">
    <text evidence="4">The sequence shown here is derived from an EMBL/GenBank/DDBJ whole genome shotgun (WGS) entry which is preliminary data.</text>
</comment>
<feature type="coiled-coil region" evidence="2">
    <location>
        <begin position="386"/>
        <end position="475"/>
    </location>
</feature>
<feature type="region of interest" description="Disordered" evidence="3">
    <location>
        <begin position="1"/>
        <end position="28"/>
    </location>
</feature>
<feature type="coiled-coil region" evidence="2">
    <location>
        <begin position="223"/>
        <end position="315"/>
    </location>
</feature>
<accession>A0AAD5XPM5</accession>
<evidence type="ECO:0008006" key="6">
    <source>
        <dbReference type="Google" id="ProtNLM"/>
    </source>
</evidence>
<protein>
    <recommendedName>
        <fullName evidence="6">Protein FAM184A/B N-terminal domain-containing protein</fullName>
    </recommendedName>
</protein>
<feature type="region of interest" description="Disordered" evidence="3">
    <location>
        <begin position="1011"/>
        <end position="1032"/>
    </location>
</feature>
<evidence type="ECO:0000256" key="3">
    <source>
        <dbReference type="SAM" id="MobiDB-lite"/>
    </source>
</evidence>
<proteinExistence type="predicted"/>
<keyword evidence="5" id="KW-1185">Reference proteome</keyword>
<feature type="coiled-coil region" evidence="2">
    <location>
        <begin position="719"/>
        <end position="895"/>
    </location>
</feature>
<dbReference type="EMBL" id="JADGJQ010000037">
    <property type="protein sequence ID" value="KAJ3176863.1"/>
    <property type="molecule type" value="Genomic_DNA"/>
</dbReference>
<feature type="coiled-coil region" evidence="2">
    <location>
        <begin position="80"/>
        <end position="188"/>
    </location>
</feature>
<feature type="coiled-coil region" evidence="2">
    <location>
        <begin position="512"/>
        <end position="581"/>
    </location>
</feature>
<dbReference type="AlphaFoldDB" id="A0AAD5XPM5"/>
<sequence length="1032" mass="118325">MSSLRKARSQKLAESSNHSSRSQLAAPAPEAVPPDIIYKISKKIAQLTKVIYYLNTKNEDHTVEIQSLAEAYEDEIQDVILDGRKQIDSARMELEDAQKALQTKDEKLKAHIAKVDVQTTELEALRLQAATLQQNLEVSEGERIDAQSQLDKQIKLVDELTAERTRLTEELESARTEIENRLKEQEWAFNERLKDVRSQAVHASQELRANHDRDREALHGVVREEAQAQLEQAVLAARAEQEQKLETCLVEIQDLEKKLRKTEDQHRREAAALEQRLSMKYEQEHSKLLEVESAKAEADATIERKSEQSAELQKELEGSATALRQTEKAVAERVAQTKVHLEQILELRQKIHVLEVQVKTVEGALEQKAQEVQTGLDLLGKANTKYSEVQEQLEKKTVALKHAEIKIQALDEAKQMVEADAFDKDSTLAGLQKYLQDESDKNEQLLKESLEKQRAELAEQSAAELAASAQAAAREHKRIVDEKDTIILQLKAEAATERAEAAAREKVLAASEQSLMNQIRDYQREQVDLEKQLKSATDQINDQIREDIQKTELIQQLKETAKNLEIDKADLFQRMVHLDEEIRQETQDRFEKEKADLIREMHMKAVREAQLLEKTLQATHEEYVKNILTNREQGYDEQIQAIRITHAQEMSRMQKLITTAEADLAAQREENSVFVGTHEEAVKLHKAALACQTDAHRRQMAEAKAQWEMDSHALETELKAMAAAALQQLEKQAEREKAELESAHQNQLDNLRTFYTKANVDAKKEAETQRAAALDKLRADAEARYEELERKLHEQKTRQLNELDERHNAEVTRLIDKNDKTIDEKNASITVLEVEIRELQLKQEDLTRLIGNHEETIVELEGIVADRTAQVSAMREELVLRIEALRAQMQQEHREQLDERSARHVEEVQTMLAEFDEAQTYLKRQITSQAKKLQDAETKYINREPREADLRQIEELERHLEQGKQIMSALMEELEHYKLELNNREANFNKIFNKTPVVGMMQTMPAKVKSQRSLTSIGSAKLPPLPVTASPH</sequence>
<name>A0AAD5XPM5_9FUNG</name>
<dbReference type="Proteomes" id="UP001212152">
    <property type="component" value="Unassembled WGS sequence"/>
</dbReference>
<feature type="compositionally biased region" description="Polar residues" evidence="3">
    <location>
        <begin position="12"/>
        <end position="23"/>
    </location>
</feature>
<gene>
    <name evidence="4" type="ORF">HDU87_004795</name>
</gene>
<evidence type="ECO:0000256" key="1">
    <source>
        <dbReference type="ARBA" id="ARBA00023054"/>
    </source>
</evidence>